<dbReference type="FunFam" id="3.30.200.20:FF:000195">
    <property type="entry name" value="G-type lectin S-receptor-like serine/threonine-protein kinase"/>
    <property type="match status" value="1"/>
</dbReference>
<dbReference type="Pfam" id="PF07714">
    <property type="entry name" value="PK_Tyr_Ser-Thr"/>
    <property type="match status" value="1"/>
</dbReference>
<dbReference type="Gene3D" id="1.10.510.10">
    <property type="entry name" value="Transferase(Phosphotransferase) domain 1"/>
    <property type="match status" value="1"/>
</dbReference>
<dbReference type="PROSITE" id="PS50927">
    <property type="entry name" value="BULB_LECTIN"/>
    <property type="match status" value="1"/>
</dbReference>
<evidence type="ECO:0000256" key="13">
    <source>
        <dbReference type="SAM" id="SignalP"/>
    </source>
</evidence>
<keyword evidence="5 11" id="KW-0418">Kinase</keyword>
<dbReference type="PROSITE" id="PS00108">
    <property type="entry name" value="PROTEIN_KINASE_ST"/>
    <property type="match status" value="1"/>
</dbReference>
<dbReference type="Proteomes" id="UP001408789">
    <property type="component" value="Unassembled WGS sequence"/>
</dbReference>
<dbReference type="InterPro" id="IPR011009">
    <property type="entry name" value="Kinase-like_dom_sf"/>
</dbReference>
<dbReference type="InterPro" id="IPR001245">
    <property type="entry name" value="Ser-Thr/Tyr_kinase_cat_dom"/>
</dbReference>
<feature type="domain" description="Protein kinase" evidence="14">
    <location>
        <begin position="517"/>
        <end position="801"/>
    </location>
</feature>
<feature type="transmembrane region" description="Helical" evidence="12">
    <location>
        <begin position="452"/>
        <end position="475"/>
    </location>
</feature>
<name>A0AAP0DRK2_9ASTR</name>
<feature type="domain" description="Apple" evidence="16">
    <location>
        <begin position="348"/>
        <end position="432"/>
    </location>
</feature>
<dbReference type="Pfam" id="PF01453">
    <property type="entry name" value="B_lectin"/>
    <property type="match status" value="1"/>
</dbReference>
<keyword evidence="12" id="KW-0812">Transmembrane</keyword>
<dbReference type="PANTHER" id="PTHR32444:SF183">
    <property type="entry name" value="APPLE DOMAIN-CONTAINING PROTEIN"/>
    <property type="match status" value="1"/>
</dbReference>
<dbReference type="CDD" id="cd00028">
    <property type="entry name" value="B_lectin"/>
    <property type="match status" value="1"/>
</dbReference>
<evidence type="ECO:0000256" key="8">
    <source>
        <dbReference type="ARBA" id="ARBA00023180"/>
    </source>
</evidence>
<dbReference type="Gene3D" id="3.50.4.10">
    <property type="entry name" value="Hepatocyte Growth Factor"/>
    <property type="match status" value="1"/>
</dbReference>
<sequence>MEGEVVIFVLLLVSLHVHKTTTAEIEFISDSQFLTEDDTLVSPAGTFELGFFTPGSSGNRYLGIWYKKISVRTVVWVANRDRPLTITSPSGLLKIVRPGNLVLVNIVNDTHGLTMWSSNTTSSSSSTPNAIAKLDDMGNLVVMTNKGDHILWQSFDHPTDTLLPGMKCGRELLTSRERHLSSWKSSVDPAPGEFTYSVDTHGYPQHILKQGAAVKFRAGPWNGQRFSGASELNRNPIFTYTMIINETLEAYTYNLVNTSVVSRLTLDSSGTVQRSVWVEDAKRWQLIITIPNGICETYNICGAYGSCSTANSQTCSCLNETKFVPRNPKGWEAADWSGGCVRRIPLDCKNGSDGFITYSNVKLPDTHTSWFNMSMTLKECEAVCLKNCSCMAYSNTNITGEGSGCLLWFNELLDIRVVSEGKGGQDIFVRMSSSELVADQPVFKNRGTNSKFILLGVFLGVLLIGLSSTLLWYVLRKRHHSQSMGEGELFHVCESQKEVMELPLFSFSIVAKSTHDFSPDNKLGEGGFGPVYKGVLEGKEVAVKRLSRTSRQGLDEFKNEVICISKLQHRNLVKLLGCSIEADEKLLIYEYMPNKSLDSFIFDKTQSTLLDWTKRFHIIEGIARGLLYLHQDSRLRIIHRDLKASNILLDLDMNPKISDFGIARSFGGNETQANTQRVVGTYGYMSPEYALGGLFSTKSDVFSFGVLVLEIVSGNRNRGFVHTNHDNNLIGHAWRMYNEGRSMELFDSTLDDPSDPYEVLRSIEVGLLCVQQNPKDRPEMSYVIRMLGNEVELQKPKQPAFFTDCDDFSSSTYPTSSVNYLTITEVDAR</sequence>
<dbReference type="PROSITE" id="PS50948">
    <property type="entry name" value="PAN"/>
    <property type="match status" value="1"/>
</dbReference>
<evidence type="ECO:0000256" key="6">
    <source>
        <dbReference type="ARBA" id="ARBA00022840"/>
    </source>
</evidence>
<dbReference type="GO" id="GO:0005524">
    <property type="term" value="F:ATP binding"/>
    <property type="evidence" value="ECO:0007669"/>
    <property type="project" value="UniProtKB-KW"/>
</dbReference>
<keyword evidence="1 11" id="KW-0723">Serine/threonine-protein kinase</keyword>
<feature type="domain" description="Bulb-type lectin" evidence="15">
    <location>
        <begin position="25"/>
        <end position="155"/>
    </location>
</feature>
<dbReference type="SMART" id="SM00220">
    <property type="entry name" value="S_TKc"/>
    <property type="match status" value="1"/>
</dbReference>
<evidence type="ECO:0000256" key="2">
    <source>
        <dbReference type="ARBA" id="ARBA00022679"/>
    </source>
</evidence>
<evidence type="ECO:0000256" key="7">
    <source>
        <dbReference type="ARBA" id="ARBA00023157"/>
    </source>
</evidence>
<dbReference type="PROSITE" id="PS50011">
    <property type="entry name" value="PROTEIN_KINASE_DOM"/>
    <property type="match status" value="1"/>
</dbReference>
<comment type="caution">
    <text evidence="17">The sequence shown here is derived from an EMBL/GenBank/DDBJ whole genome shotgun (WGS) entry which is preliminary data.</text>
</comment>
<evidence type="ECO:0000259" key="16">
    <source>
        <dbReference type="PROSITE" id="PS50948"/>
    </source>
</evidence>
<evidence type="ECO:0000256" key="1">
    <source>
        <dbReference type="ARBA" id="ARBA00022527"/>
    </source>
</evidence>
<dbReference type="GO" id="GO:0004674">
    <property type="term" value="F:protein serine/threonine kinase activity"/>
    <property type="evidence" value="ECO:0007669"/>
    <property type="project" value="UniProtKB-KW"/>
</dbReference>
<dbReference type="InterPro" id="IPR003609">
    <property type="entry name" value="Pan_app"/>
</dbReference>
<evidence type="ECO:0000256" key="12">
    <source>
        <dbReference type="SAM" id="Phobius"/>
    </source>
</evidence>
<dbReference type="Gene3D" id="3.30.200.20">
    <property type="entry name" value="Phosphorylase Kinase, domain 1"/>
    <property type="match status" value="1"/>
</dbReference>
<feature type="signal peptide" evidence="13">
    <location>
        <begin position="1"/>
        <end position="22"/>
    </location>
</feature>
<evidence type="ECO:0000256" key="4">
    <source>
        <dbReference type="ARBA" id="ARBA00022741"/>
    </source>
</evidence>
<dbReference type="FunFam" id="2.90.10.10:FF:000005">
    <property type="entry name" value="G-type lectin S-receptor-like serine/threonine-protein kinase"/>
    <property type="match status" value="1"/>
</dbReference>
<dbReference type="InterPro" id="IPR024171">
    <property type="entry name" value="SRK-like_kinase"/>
</dbReference>
<evidence type="ECO:0000313" key="18">
    <source>
        <dbReference type="Proteomes" id="UP001408789"/>
    </source>
</evidence>
<reference evidence="17 18" key="1">
    <citation type="submission" date="2024-04" db="EMBL/GenBank/DDBJ databases">
        <title>The reference genome of an endangered Asteraceae, Deinandra increscens subsp. villosa, native to the Central Coast of California.</title>
        <authorList>
            <person name="Guilliams M."/>
            <person name="Hasenstab-Lehman K."/>
            <person name="Meyer R."/>
            <person name="Mcevoy S."/>
        </authorList>
    </citation>
    <scope>NUCLEOTIDE SEQUENCE [LARGE SCALE GENOMIC DNA]</scope>
    <source>
        <tissue evidence="17">Leaf</tissue>
    </source>
</reference>
<gene>
    <name evidence="17" type="ORF">SSX86_004239</name>
</gene>
<dbReference type="SUPFAM" id="SSF56112">
    <property type="entry name" value="Protein kinase-like (PK-like)"/>
    <property type="match status" value="1"/>
</dbReference>
<evidence type="ECO:0000313" key="17">
    <source>
        <dbReference type="EMBL" id="KAK9075909.1"/>
    </source>
</evidence>
<keyword evidence="18" id="KW-1185">Reference proteome</keyword>
<evidence type="ECO:0000256" key="10">
    <source>
        <dbReference type="ARBA" id="ARBA00048679"/>
    </source>
</evidence>
<organism evidence="17 18">
    <name type="scientific">Deinandra increscens subsp. villosa</name>
    <dbReference type="NCBI Taxonomy" id="3103831"/>
    <lineage>
        <taxon>Eukaryota</taxon>
        <taxon>Viridiplantae</taxon>
        <taxon>Streptophyta</taxon>
        <taxon>Embryophyta</taxon>
        <taxon>Tracheophyta</taxon>
        <taxon>Spermatophyta</taxon>
        <taxon>Magnoliopsida</taxon>
        <taxon>eudicotyledons</taxon>
        <taxon>Gunneridae</taxon>
        <taxon>Pentapetalae</taxon>
        <taxon>asterids</taxon>
        <taxon>campanulids</taxon>
        <taxon>Asterales</taxon>
        <taxon>Asteraceae</taxon>
        <taxon>Asteroideae</taxon>
        <taxon>Heliantheae alliance</taxon>
        <taxon>Madieae</taxon>
        <taxon>Madiinae</taxon>
        <taxon>Deinandra</taxon>
    </lineage>
</organism>
<evidence type="ECO:0000256" key="9">
    <source>
        <dbReference type="ARBA" id="ARBA00047899"/>
    </source>
</evidence>
<dbReference type="CDD" id="cd01098">
    <property type="entry name" value="PAN_AP_plant"/>
    <property type="match status" value="1"/>
</dbReference>
<dbReference type="PANTHER" id="PTHR32444">
    <property type="entry name" value="BULB-TYPE LECTIN DOMAIN-CONTAINING PROTEIN"/>
    <property type="match status" value="1"/>
</dbReference>
<keyword evidence="2 11" id="KW-0808">Transferase</keyword>
<dbReference type="SUPFAM" id="SSF51110">
    <property type="entry name" value="alpha-D-mannose-specific plant lectins"/>
    <property type="match status" value="1"/>
</dbReference>
<keyword evidence="6 11" id="KW-0067">ATP-binding</keyword>
<dbReference type="Gene3D" id="2.90.10.10">
    <property type="entry name" value="Bulb-type lectin domain"/>
    <property type="match status" value="1"/>
</dbReference>
<evidence type="ECO:0000259" key="15">
    <source>
        <dbReference type="PROSITE" id="PS50927"/>
    </source>
</evidence>
<evidence type="ECO:0000259" key="14">
    <source>
        <dbReference type="PROSITE" id="PS50011"/>
    </source>
</evidence>
<dbReference type="EC" id="2.7.11.1" evidence="11"/>
<protein>
    <recommendedName>
        <fullName evidence="11">Receptor-like serine/threonine-protein kinase</fullName>
        <ecNumber evidence="11">2.7.11.1</ecNumber>
    </recommendedName>
</protein>
<dbReference type="Pfam" id="PF08276">
    <property type="entry name" value="PAN_2"/>
    <property type="match status" value="1"/>
</dbReference>
<keyword evidence="4 11" id="KW-0547">Nucleotide-binding</keyword>
<keyword evidence="7" id="KW-1015">Disulfide bond</keyword>
<keyword evidence="8" id="KW-0325">Glycoprotein</keyword>
<dbReference type="PIRSF" id="PIRSF000641">
    <property type="entry name" value="SRK"/>
    <property type="match status" value="1"/>
</dbReference>
<evidence type="ECO:0000256" key="11">
    <source>
        <dbReference type="PIRNR" id="PIRNR000641"/>
    </source>
</evidence>
<dbReference type="GO" id="GO:0048544">
    <property type="term" value="P:recognition of pollen"/>
    <property type="evidence" value="ECO:0007669"/>
    <property type="project" value="InterPro"/>
</dbReference>
<feature type="chain" id="PRO_5043006533" description="Receptor-like serine/threonine-protein kinase" evidence="13">
    <location>
        <begin position="23"/>
        <end position="829"/>
    </location>
</feature>
<evidence type="ECO:0000256" key="3">
    <source>
        <dbReference type="ARBA" id="ARBA00022729"/>
    </source>
</evidence>
<comment type="similarity">
    <text evidence="11">Belongs to the protein kinase superfamily. Ser/Thr protein kinase family.</text>
</comment>
<proteinExistence type="inferred from homology"/>
<dbReference type="InterPro" id="IPR000719">
    <property type="entry name" value="Prot_kinase_dom"/>
</dbReference>
<dbReference type="InterPro" id="IPR036426">
    <property type="entry name" value="Bulb-type_lectin_dom_sf"/>
</dbReference>
<dbReference type="InterPro" id="IPR008271">
    <property type="entry name" value="Ser/Thr_kinase_AS"/>
</dbReference>
<dbReference type="EMBL" id="JBCNJP010000007">
    <property type="protein sequence ID" value="KAK9075909.1"/>
    <property type="molecule type" value="Genomic_DNA"/>
</dbReference>
<dbReference type="Pfam" id="PF00954">
    <property type="entry name" value="S_locus_glycop"/>
    <property type="match status" value="1"/>
</dbReference>
<keyword evidence="12" id="KW-0472">Membrane</keyword>
<dbReference type="InterPro" id="IPR000858">
    <property type="entry name" value="S_locus_glycoprot_dom"/>
</dbReference>
<comment type="catalytic activity">
    <reaction evidence="9 11">
        <text>L-threonyl-[protein] + ATP = O-phospho-L-threonyl-[protein] + ADP + H(+)</text>
        <dbReference type="Rhea" id="RHEA:46608"/>
        <dbReference type="Rhea" id="RHEA-COMP:11060"/>
        <dbReference type="Rhea" id="RHEA-COMP:11605"/>
        <dbReference type="ChEBI" id="CHEBI:15378"/>
        <dbReference type="ChEBI" id="CHEBI:30013"/>
        <dbReference type="ChEBI" id="CHEBI:30616"/>
        <dbReference type="ChEBI" id="CHEBI:61977"/>
        <dbReference type="ChEBI" id="CHEBI:456216"/>
        <dbReference type="EC" id="2.7.11.1"/>
    </reaction>
</comment>
<dbReference type="SMART" id="SM00473">
    <property type="entry name" value="PAN_AP"/>
    <property type="match status" value="1"/>
</dbReference>
<dbReference type="FunFam" id="1.10.510.10:FF:000060">
    <property type="entry name" value="G-type lectin S-receptor-like serine/threonine-protein kinase"/>
    <property type="match status" value="1"/>
</dbReference>
<dbReference type="CDD" id="cd14066">
    <property type="entry name" value="STKc_IRAK"/>
    <property type="match status" value="1"/>
</dbReference>
<evidence type="ECO:0000256" key="5">
    <source>
        <dbReference type="ARBA" id="ARBA00022777"/>
    </source>
</evidence>
<dbReference type="AlphaFoldDB" id="A0AAP0DRK2"/>
<keyword evidence="3 13" id="KW-0732">Signal</keyword>
<comment type="catalytic activity">
    <reaction evidence="10 11">
        <text>L-seryl-[protein] + ATP = O-phospho-L-seryl-[protein] + ADP + H(+)</text>
        <dbReference type="Rhea" id="RHEA:17989"/>
        <dbReference type="Rhea" id="RHEA-COMP:9863"/>
        <dbReference type="Rhea" id="RHEA-COMP:11604"/>
        <dbReference type="ChEBI" id="CHEBI:15378"/>
        <dbReference type="ChEBI" id="CHEBI:29999"/>
        <dbReference type="ChEBI" id="CHEBI:30616"/>
        <dbReference type="ChEBI" id="CHEBI:83421"/>
        <dbReference type="ChEBI" id="CHEBI:456216"/>
        <dbReference type="EC" id="2.7.11.1"/>
    </reaction>
</comment>
<dbReference type="InterPro" id="IPR001480">
    <property type="entry name" value="Bulb-type_lectin_dom"/>
</dbReference>
<keyword evidence="12" id="KW-1133">Transmembrane helix</keyword>
<accession>A0AAP0DRK2</accession>
<dbReference type="SMART" id="SM00108">
    <property type="entry name" value="B_lectin"/>
    <property type="match status" value="1"/>
</dbReference>